<sequence length="732" mass="78288">MSGARTDPHAHALGPGRAADAPRTDPSTLAAFAPAAAPSAPVQGSSRVHSSAANSVGSYGQPAGFARPLQRVIPPQQHRLAGSPLARPPASAQPPRWQSPAQSSTQAGSPRPGPPPTVHGQRMPMSKLLLSTSQEGVQQALQAMRNVVQTFANAEQLNIQSGKAVSAAYNAQPAIVRNSLWTDWNVFSTLCRSLGAPVFPIQPDKVALVLAAYASLPISSYLRGVAQVTQPPPPADVVRVFEALNIAAGATRHLWPDVPCFIRSAEGYDSTAVLDDNLQAMLRPSSSARPGPVSSFYNRPASQQPSGLQFARPQQRPPPPPSRDSFTSRPLLTQVPPAPPPPALVTPPPDQFIQPAVEGKPERDDTLRTFSKNLSAVLEQLQTESDDLEAFNLAQERFQRTINTKEWSARAASVFNTVLLYTHITALLRFPTYPLTTPKLALFALAMTPGPLGAQLDAAAPELSQKRECPRATGKQLEGLLKDVTAVRMITRGGDEQIPDDEKSGWRAWWKEITDDWKGKGKKYVALWSESDVSVASTSRLPAKKGRAPRSRAEPASRSGSPAVSVTGSKGKGRPTPKWLEVYTSASTTSSTRGSSVTARLPSPPPLDSFPRWVPDQLGSLPKDRREPPLPLIMDSPWFVPKKRRDLRAESADGSASASASASGSVKEGGGAEVVVSLLAVPADSAAREPSAAKESDDEETAAKKVKGRSVALHRPRRGGTDMRPFDISSLW</sequence>
<feature type="region of interest" description="Disordered" evidence="1">
    <location>
        <begin position="1"/>
        <end position="61"/>
    </location>
</feature>
<evidence type="ECO:0008006" key="4">
    <source>
        <dbReference type="Google" id="ProtNLM"/>
    </source>
</evidence>
<evidence type="ECO:0000313" key="2">
    <source>
        <dbReference type="EMBL" id="GJN93207.1"/>
    </source>
</evidence>
<comment type="caution">
    <text evidence="2">The sequence shown here is derived from an EMBL/GenBank/DDBJ whole genome shotgun (WGS) entry which is preliminary data.</text>
</comment>
<keyword evidence="3" id="KW-1185">Reference proteome</keyword>
<organism evidence="2 3">
    <name type="scientific">Rhodotorula paludigena</name>
    <dbReference type="NCBI Taxonomy" id="86838"/>
    <lineage>
        <taxon>Eukaryota</taxon>
        <taxon>Fungi</taxon>
        <taxon>Dikarya</taxon>
        <taxon>Basidiomycota</taxon>
        <taxon>Pucciniomycotina</taxon>
        <taxon>Microbotryomycetes</taxon>
        <taxon>Sporidiobolales</taxon>
        <taxon>Sporidiobolaceae</taxon>
        <taxon>Rhodotorula</taxon>
    </lineage>
</organism>
<accession>A0AAV5GV30</accession>
<dbReference type="AlphaFoldDB" id="A0AAV5GV30"/>
<evidence type="ECO:0000256" key="1">
    <source>
        <dbReference type="SAM" id="MobiDB-lite"/>
    </source>
</evidence>
<feature type="compositionally biased region" description="Low complexity" evidence="1">
    <location>
        <begin position="584"/>
        <end position="598"/>
    </location>
</feature>
<reference evidence="2 3" key="1">
    <citation type="submission" date="2021-12" db="EMBL/GenBank/DDBJ databases">
        <title>High titer production of polyol ester of fatty acids by Rhodotorula paludigena BS15 towards product separation-free biomass refinery.</title>
        <authorList>
            <person name="Mano J."/>
            <person name="Ono H."/>
            <person name="Tanaka T."/>
            <person name="Naito K."/>
            <person name="Sushida H."/>
            <person name="Ike M."/>
            <person name="Tokuyasu K."/>
            <person name="Kitaoka M."/>
        </authorList>
    </citation>
    <scope>NUCLEOTIDE SEQUENCE [LARGE SCALE GENOMIC DNA]</scope>
    <source>
        <strain evidence="2 3">BS15</strain>
    </source>
</reference>
<feature type="region of interest" description="Disordered" evidence="1">
    <location>
        <begin position="536"/>
        <end position="669"/>
    </location>
</feature>
<feature type="compositionally biased region" description="Low complexity" evidence="1">
    <location>
        <begin position="30"/>
        <end position="41"/>
    </location>
</feature>
<name>A0AAV5GV30_9BASI</name>
<feature type="compositionally biased region" description="Low complexity" evidence="1">
    <location>
        <begin position="652"/>
        <end position="666"/>
    </location>
</feature>
<gene>
    <name evidence="2" type="ORF">Rhopal_006254-T1</name>
</gene>
<dbReference type="Proteomes" id="UP001342314">
    <property type="component" value="Unassembled WGS sequence"/>
</dbReference>
<feature type="region of interest" description="Disordered" evidence="1">
    <location>
        <begin position="79"/>
        <end position="122"/>
    </location>
</feature>
<feature type="compositionally biased region" description="Polar residues" evidence="1">
    <location>
        <begin position="99"/>
        <end position="108"/>
    </location>
</feature>
<proteinExistence type="predicted"/>
<feature type="region of interest" description="Disordered" evidence="1">
    <location>
        <begin position="683"/>
        <end position="732"/>
    </location>
</feature>
<protein>
    <recommendedName>
        <fullName evidence="4">Proteophosphoglycan ppg4</fullName>
    </recommendedName>
</protein>
<feature type="compositionally biased region" description="Polar residues" evidence="1">
    <location>
        <begin position="295"/>
        <end position="307"/>
    </location>
</feature>
<feature type="compositionally biased region" description="Polar residues" evidence="1">
    <location>
        <begin position="42"/>
        <end position="58"/>
    </location>
</feature>
<evidence type="ECO:0000313" key="3">
    <source>
        <dbReference type="Proteomes" id="UP001342314"/>
    </source>
</evidence>
<feature type="compositionally biased region" description="Pro residues" evidence="1">
    <location>
        <begin position="336"/>
        <end position="350"/>
    </location>
</feature>
<feature type="compositionally biased region" description="Basic and acidic residues" evidence="1">
    <location>
        <begin position="1"/>
        <end position="10"/>
    </location>
</feature>
<feature type="compositionally biased region" description="Basic residues" evidence="1">
    <location>
        <begin position="704"/>
        <end position="718"/>
    </location>
</feature>
<dbReference type="EMBL" id="BQKY01000013">
    <property type="protein sequence ID" value="GJN93207.1"/>
    <property type="molecule type" value="Genomic_DNA"/>
</dbReference>
<feature type="region of interest" description="Disordered" evidence="1">
    <location>
        <begin position="283"/>
        <end position="363"/>
    </location>
</feature>
<feature type="compositionally biased region" description="Low complexity" evidence="1">
    <location>
        <begin position="554"/>
        <end position="563"/>
    </location>
</feature>